<feature type="chain" id="PRO_5018557272" description="Glycoside hydrolase 123-like N-terminal domain-containing protein" evidence="1">
    <location>
        <begin position="22"/>
        <end position="894"/>
    </location>
</feature>
<proteinExistence type="predicted"/>
<evidence type="ECO:0000313" key="3">
    <source>
        <dbReference type="EMBL" id="RHC84633.1"/>
    </source>
</evidence>
<evidence type="ECO:0000313" key="4">
    <source>
        <dbReference type="Proteomes" id="UP000286260"/>
    </source>
</evidence>
<dbReference type="EMBL" id="QSII01000013">
    <property type="protein sequence ID" value="RHC84633.1"/>
    <property type="molecule type" value="Genomic_DNA"/>
</dbReference>
<dbReference type="Pfam" id="PF19543">
    <property type="entry name" value="GH123_N"/>
    <property type="match status" value="1"/>
</dbReference>
<dbReference type="InterPro" id="IPR045711">
    <property type="entry name" value="GH123-like_N"/>
</dbReference>
<dbReference type="RefSeq" id="WP_122204477.1">
    <property type="nucleotide sequence ID" value="NZ_QSII01000013.1"/>
</dbReference>
<sequence length="894" mass="101481">MKKTFLTVVVLLLAWSNVDLKAQETITNAFDDLKRTGTVNEQDSEMRQATSDTALQKLLTQKPAAGYFCFAEDRMHDIRLDQIIPARWTERVFDTWLQLKGDCQPGEFYTWQIGVFTPFKELKGVSVSFSDLVNADGNKIKSTSFQCFNQEGTDTDGQTFQKTVCIPKGYVQALWIGMDIPASAKGIYKGKAFVKEGSSQPVEIAIELNVSGSPIANHGDNEGWRKTRLRWLNSTLGNADEPTAPYTPVTIRKKTLSWLGGEIELSSSGLPCRITTCYDANNRLSDSISNAVLAKEMAFIIETFNGQEALKPGSLRITNRNNASISWETILKSQNFNVVCRGTFGFDGISNIRLQVKPKQDIEIKDIRLEVPYTTYASKYMMGLGHKGGFRPDTLISWKWDTDKQQDKIWMGNVNAGLNLHFMDENFVRPLVNIYYALGKLNLPVSWGNNNKGGIRIQPEEDGETRMIVYSGERCSRKNEILHYNFDMQITPVKPIDLKLQATERFYHSNSDVSAGYIPAALKAGANLINVHHKKDIYPFINYPYYDESVADLKRFISEAHSKNLGVRLYYTTRELTVKIPELWALRSLGGEVIHDGPGKDTRTLIHRNGPNEWLNKNLATHFIPAWYNAFEEGKYAGDMDISVITTPDSRWNNYYLAGLDWMVKNLEVDGIYIDDSALDRKTLQRARRILDADGKRRLIDIHSWNHMNQWAGYANSLHLYTELLPYIDRTWIGEGFKADNSVDFWLVEMSGIPFGLLSETLDARNPFRGMVFGMLPRLPWSGNPVPLWQLWDSFGMDKATMHGYWDENNPVKTDNANLLATVYTNENKALLVIANWTDLPQKAKISIDEKALGFHPATISLPEIRDIQWGSRLNNLEQCEIMGRSGMIILLEK</sequence>
<protein>
    <recommendedName>
        <fullName evidence="2">Glycoside hydrolase 123-like N-terminal domain-containing protein</fullName>
    </recommendedName>
</protein>
<evidence type="ECO:0000256" key="1">
    <source>
        <dbReference type="SAM" id="SignalP"/>
    </source>
</evidence>
<organism evidence="3 4">
    <name type="scientific">Parabacteroides merdae</name>
    <dbReference type="NCBI Taxonomy" id="46503"/>
    <lineage>
        <taxon>Bacteria</taxon>
        <taxon>Pseudomonadati</taxon>
        <taxon>Bacteroidota</taxon>
        <taxon>Bacteroidia</taxon>
        <taxon>Bacteroidales</taxon>
        <taxon>Tannerellaceae</taxon>
        <taxon>Parabacteroides</taxon>
    </lineage>
</organism>
<feature type="domain" description="Glycoside hydrolase 123-like N-terminal" evidence="2">
    <location>
        <begin position="44"/>
        <end position="892"/>
    </location>
</feature>
<dbReference type="Proteomes" id="UP000286260">
    <property type="component" value="Unassembled WGS sequence"/>
</dbReference>
<name>A0A3R6EYV1_9BACT</name>
<evidence type="ECO:0000259" key="2">
    <source>
        <dbReference type="Pfam" id="PF19543"/>
    </source>
</evidence>
<feature type="signal peptide" evidence="1">
    <location>
        <begin position="1"/>
        <end position="21"/>
    </location>
</feature>
<keyword evidence="1" id="KW-0732">Signal</keyword>
<accession>A0A3R6EYV1</accession>
<comment type="caution">
    <text evidence="3">The sequence shown here is derived from an EMBL/GenBank/DDBJ whole genome shotgun (WGS) entry which is preliminary data.</text>
</comment>
<reference evidence="3 4" key="1">
    <citation type="submission" date="2018-08" db="EMBL/GenBank/DDBJ databases">
        <title>A genome reference for cultivated species of the human gut microbiota.</title>
        <authorList>
            <person name="Zou Y."/>
            <person name="Xue W."/>
            <person name="Luo G."/>
        </authorList>
    </citation>
    <scope>NUCLEOTIDE SEQUENCE [LARGE SCALE GENOMIC DNA]</scope>
    <source>
        <strain evidence="3 4">AM34-17</strain>
    </source>
</reference>
<gene>
    <name evidence="3" type="ORF">DW828_10795</name>
</gene>
<dbReference type="AlphaFoldDB" id="A0A3R6EYV1"/>